<dbReference type="Proteomes" id="UP000008062">
    <property type="component" value="Chromosome 6"/>
</dbReference>
<dbReference type="RefSeq" id="XP_003851795.1">
    <property type="nucleotide sequence ID" value="XM_003851747.1"/>
</dbReference>
<keyword evidence="3" id="KW-0862">Zinc</keyword>
<evidence type="ECO:0000313" key="7">
    <source>
        <dbReference type="Proteomes" id="UP000008062"/>
    </source>
</evidence>
<dbReference type="InterPro" id="IPR013087">
    <property type="entry name" value="Znf_C2H2_type"/>
</dbReference>
<evidence type="ECO:0000256" key="1">
    <source>
        <dbReference type="ARBA" id="ARBA00022723"/>
    </source>
</evidence>
<dbReference type="PROSITE" id="PS50157">
    <property type="entry name" value="ZINC_FINGER_C2H2_2"/>
    <property type="match status" value="1"/>
</dbReference>
<dbReference type="OrthoDB" id="8117402at2759"/>
<accession>F9XDN1</accession>
<dbReference type="AlphaFoldDB" id="F9XDN1"/>
<dbReference type="GO" id="GO:0000978">
    <property type="term" value="F:RNA polymerase II cis-regulatory region sequence-specific DNA binding"/>
    <property type="evidence" value="ECO:0007669"/>
    <property type="project" value="TreeGrafter"/>
</dbReference>
<organism evidence="6 7">
    <name type="scientific">Zymoseptoria tritici (strain CBS 115943 / IPO323)</name>
    <name type="common">Speckled leaf blotch fungus</name>
    <name type="synonym">Septoria tritici</name>
    <dbReference type="NCBI Taxonomy" id="336722"/>
    <lineage>
        <taxon>Eukaryota</taxon>
        <taxon>Fungi</taxon>
        <taxon>Dikarya</taxon>
        <taxon>Ascomycota</taxon>
        <taxon>Pezizomycotina</taxon>
        <taxon>Dothideomycetes</taxon>
        <taxon>Dothideomycetidae</taxon>
        <taxon>Mycosphaerellales</taxon>
        <taxon>Mycosphaerellaceae</taxon>
        <taxon>Zymoseptoria</taxon>
    </lineage>
</organism>
<dbReference type="PANTHER" id="PTHR23235:SF120">
    <property type="entry name" value="KRUPPEL-LIKE FACTOR 15"/>
    <property type="match status" value="1"/>
</dbReference>
<keyword evidence="7" id="KW-1185">Reference proteome</keyword>
<evidence type="ECO:0000256" key="4">
    <source>
        <dbReference type="PROSITE-ProRule" id="PRU00042"/>
    </source>
</evidence>
<evidence type="ECO:0000256" key="3">
    <source>
        <dbReference type="ARBA" id="ARBA00022833"/>
    </source>
</evidence>
<feature type="domain" description="C2H2-type" evidence="5">
    <location>
        <begin position="29"/>
        <end position="56"/>
    </location>
</feature>
<reference evidence="6 7" key="1">
    <citation type="journal article" date="2011" name="PLoS Genet.">
        <title>Finished genome of the fungal wheat pathogen Mycosphaerella graminicola reveals dispensome structure, chromosome plasticity, and stealth pathogenesis.</title>
        <authorList>
            <person name="Goodwin S.B."/>
            <person name="Ben M'barek S."/>
            <person name="Dhillon B."/>
            <person name="Wittenberg A.H.J."/>
            <person name="Crane C.F."/>
            <person name="Hane J.K."/>
            <person name="Foster A.J."/>
            <person name="Van der Lee T.A.J."/>
            <person name="Grimwood J."/>
            <person name="Aerts A."/>
            <person name="Antoniw J."/>
            <person name="Bailey A."/>
            <person name="Bluhm B."/>
            <person name="Bowler J."/>
            <person name="Bristow J."/>
            <person name="van der Burgt A."/>
            <person name="Canto-Canche B."/>
            <person name="Churchill A.C.L."/>
            <person name="Conde-Ferraez L."/>
            <person name="Cools H.J."/>
            <person name="Coutinho P.M."/>
            <person name="Csukai M."/>
            <person name="Dehal P."/>
            <person name="De Wit P."/>
            <person name="Donzelli B."/>
            <person name="van de Geest H.C."/>
            <person name="van Ham R.C.H.J."/>
            <person name="Hammond-Kosack K.E."/>
            <person name="Henrissat B."/>
            <person name="Kilian A."/>
            <person name="Kobayashi A.K."/>
            <person name="Koopmann E."/>
            <person name="Kourmpetis Y."/>
            <person name="Kuzniar A."/>
            <person name="Lindquist E."/>
            <person name="Lombard V."/>
            <person name="Maliepaard C."/>
            <person name="Martins N."/>
            <person name="Mehrabi R."/>
            <person name="Nap J.P.H."/>
            <person name="Ponomarenko A."/>
            <person name="Rudd J.J."/>
            <person name="Salamov A."/>
            <person name="Schmutz J."/>
            <person name="Schouten H.J."/>
            <person name="Shapiro H."/>
            <person name="Stergiopoulos I."/>
            <person name="Torriani S.F.F."/>
            <person name="Tu H."/>
            <person name="de Vries R.P."/>
            <person name="Waalwijk C."/>
            <person name="Ware S.B."/>
            <person name="Wiebenga A."/>
            <person name="Zwiers L.-H."/>
            <person name="Oliver R.P."/>
            <person name="Grigoriev I.V."/>
            <person name="Kema G.H.J."/>
        </authorList>
    </citation>
    <scope>NUCLEOTIDE SEQUENCE [LARGE SCALE GENOMIC DNA]</scope>
    <source>
        <strain evidence="7">CBS 115943 / IPO323</strain>
    </source>
</reference>
<evidence type="ECO:0000259" key="5">
    <source>
        <dbReference type="PROSITE" id="PS50157"/>
    </source>
</evidence>
<dbReference type="SUPFAM" id="SSF57667">
    <property type="entry name" value="beta-beta-alpha zinc fingers"/>
    <property type="match status" value="1"/>
</dbReference>
<dbReference type="PROSITE" id="PS00028">
    <property type="entry name" value="ZINC_FINGER_C2H2_1"/>
    <property type="match status" value="1"/>
</dbReference>
<dbReference type="OMA" id="MIMYISI"/>
<dbReference type="HOGENOM" id="CLU_002678_42_18_1"/>
<dbReference type="InParanoid" id="F9XDN1"/>
<protein>
    <recommendedName>
        <fullName evidence="5">C2H2-type domain-containing protein</fullName>
    </recommendedName>
</protein>
<dbReference type="GO" id="GO:0008270">
    <property type="term" value="F:zinc ion binding"/>
    <property type="evidence" value="ECO:0007669"/>
    <property type="project" value="UniProtKB-KW"/>
</dbReference>
<name>F9XDN1_ZYMTI</name>
<dbReference type="KEGG" id="ztr:MYCGRDRAFT_31187"/>
<dbReference type="eggNOG" id="KOG1721">
    <property type="taxonomic scope" value="Eukaryota"/>
</dbReference>
<sequence length="74" mass="8735">CKWEGCNTTINRKENARSHVQNHLDDRRFRCNPCGKRFNRLHDTKRHHLTHTNERPAVCPCGKTFARADALTRH</sequence>
<evidence type="ECO:0000256" key="2">
    <source>
        <dbReference type="ARBA" id="ARBA00022771"/>
    </source>
</evidence>
<gene>
    <name evidence="6" type="ORF">MYCGRDRAFT_31187</name>
</gene>
<dbReference type="PANTHER" id="PTHR23235">
    <property type="entry name" value="KRUEPPEL-LIKE TRANSCRIPTION FACTOR"/>
    <property type="match status" value="1"/>
</dbReference>
<evidence type="ECO:0000313" key="6">
    <source>
        <dbReference type="EMBL" id="EGP86771.1"/>
    </source>
</evidence>
<feature type="non-terminal residue" evidence="6">
    <location>
        <position position="74"/>
    </location>
</feature>
<keyword evidence="2 4" id="KW-0863">Zinc-finger</keyword>
<dbReference type="EMBL" id="CM001201">
    <property type="protein sequence ID" value="EGP86771.1"/>
    <property type="molecule type" value="Genomic_DNA"/>
</dbReference>
<dbReference type="Gene3D" id="3.30.160.60">
    <property type="entry name" value="Classic Zinc Finger"/>
    <property type="match status" value="1"/>
</dbReference>
<dbReference type="GO" id="GO:0000981">
    <property type="term" value="F:DNA-binding transcription factor activity, RNA polymerase II-specific"/>
    <property type="evidence" value="ECO:0007669"/>
    <property type="project" value="TreeGrafter"/>
</dbReference>
<keyword evidence="1" id="KW-0479">Metal-binding</keyword>
<proteinExistence type="predicted"/>
<dbReference type="STRING" id="336722.F9XDN1"/>
<feature type="non-terminal residue" evidence="6">
    <location>
        <position position="1"/>
    </location>
</feature>
<dbReference type="InterPro" id="IPR036236">
    <property type="entry name" value="Znf_C2H2_sf"/>
</dbReference>
<dbReference type="GeneID" id="13402159"/>